<dbReference type="GO" id="GO:0007165">
    <property type="term" value="P:signal transduction"/>
    <property type="evidence" value="ECO:0007669"/>
    <property type="project" value="InterPro"/>
</dbReference>
<accession>A0A132NNN4</accession>
<dbReference type="Proteomes" id="UP000070089">
    <property type="component" value="Unassembled WGS sequence"/>
</dbReference>
<dbReference type="InterPro" id="IPR000198">
    <property type="entry name" value="RhoGAP_dom"/>
</dbReference>
<feature type="region of interest" description="Disordered" evidence="1">
    <location>
        <begin position="1"/>
        <end position="29"/>
    </location>
</feature>
<dbReference type="EMBL" id="JXTI01000162">
    <property type="protein sequence ID" value="KWX11705.1"/>
    <property type="molecule type" value="Genomic_DNA"/>
</dbReference>
<evidence type="ECO:0000256" key="1">
    <source>
        <dbReference type="SAM" id="MobiDB-lite"/>
    </source>
</evidence>
<organism evidence="3 4">
    <name type="scientific">Giardia duodenalis assemblage B</name>
    <dbReference type="NCBI Taxonomy" id="1394984"/>
    <lineage>
        <taxon>Eukaryota</taxon>
        <taxon>Metamonada</taxon>
        <taxon>Diplomonadida</taxon>
        <taxon>Hexamitidae</taxon>
        <taxon>Giardiinae</taxon>
        <taxon>Giardia</taxon>
    </lineage>
</organism>
<evidence type="ECO:0000313" key="4">
    <source>
        <dbReference type="Proteomes" id="UP000070089"/>
    </source>
</evidence>
<dbReference type="OrthoDB" id="10249725at2759"/>
<dbReference type="Pfam" id="PF00620">
    <property type="entry name" value="RhoGAP"/>
    <property type="match status" value="1"/>
</dbReference>
<evidence type="ECO:0000259" key="2">
    <source>
        <dbReference type="PROSITE" id="PS50238"/>
    </source>
</evidence>
<comment type="caution">
    <text evidence="3">The sequence shown here is derived from an EMBL/GenBank/DDBJ whole genome shotgun (WGS) entry which is preliminary data.</text>
</comment>
<dbReference type="SMART" id="SM00324">
    <property type="entry name" value="RhoGAP"/>
    <property type="match status" value="1"/>
</dbReference>
<dbReference type="InterPro" id="IPR008936">
    <property type="entry name" value="Rho_GTPase_activation_prot"/>
</dbReference>
<dbReference type="AlphaFoldDB" id="A0A132NNN4"/>
<reference evidence="3 4" key="1">
    <citation type="journal article" date="2015" name="Mol. Biochem. Parasitol.">
        <title>Identification of polymorphic genes for use in assemblage B genotyping assays through comparative genomics of multiple assemblage B Giardia duodenalis isolates.</title>
        <authorList>
            <person name="Wielinga C."/>
            <person name="Thompson R.C."/>
            <person name="Monis P."/>
            <person name="Ryan U."/>
        </authorList>
    </citation>
    <scope>NUCLEOTIDE SEQUENCE [LARGE SCALE GENOMIC DNA]</scope>
    <source>
        <strain evidence="3 4">BAH15c1</strain>
    </source>
</reference>
<protein>
    <submittedName>
        <fullName evidence="3">Putative Rho GAP/ GTPase actvator protein</fullName>
    </submittedName>
</protein>
<name>A0A132NNN4_GIAIN</name>
<evidence type="ECO:0000313" key="3">
    <source>
        <dbReference type="EMBL" id="KWX11705.1"/>
    </source>
</evidence>
<dbReference type="PROSITE" id="PS50238">
    <property type="entry name" value="RHOGAP"/>
    <property type="match status" value="1"/>
</dbReference>
<dbReference type="Gene3D" id="1.10.555.10">
    <property type="entry name" value="Rho GTPase activation protein"/>
    <property type="match status" value="1"/>
</dbReference>
<feature type="domain" description="Rho-GAP" evidence="2">
    <location>
        <begin position="55"/>
        <end position="238"/>
    </location>
</feature>
<gene>
    <name evidence="3" type="ORF">QR46_4332</name>
</gene>
<dbReference type="VEuPathDB" id="GiardiaDB:QR46_4332"/>
<proteinExistence type="predicted"/>
<dbReference type="SUPFAM" id="SSF48350">
    <property type="entry name" value="GTPase activation domain, GAP"/>
    <property type="match status" value="1"/>
</dbReference>
<sequence length="238" mass="27223">MVQSARHIPRGSHRHAAEGSPSQILSQDGGVDRRMNVNINMRRSGKTHDDILGTAHLEVEPGVLPLSHLYRLLAECFDIIERRHIDAPDLYRAAGNKEELDTLYRYYWNYRRLDASSNLDFMSLASLAKSAVRRFTEQKEDGLFSDALLDDLQKLFRECGSEFTAAEKNKVHILLEKHTSRQQLSLIVTIIVHLSLLVKRAPDCTCRSLEICWNPTLLGPYRFLKYNGIIRSLISAFM</sequence>